<dbReference type="EMBL" id="REGN01010403">
    <property type="protein sequence ID" value="RMZ99117.1"/>
    <property type="molecule type" value="Genomic_DNA"/>
</dbReference>
<keyword evidence="2" id="KW-1185">Reference proteome</keyword>
<name>A0A3M7PKB3_BRAPC</name>
<evidence type="ECO:0000313" key="2">
    <source>
        <dbReference type="Proteomes" id="UP000276133"/>
    </source>
</evidence>
<sequence>MSSDCFCSDSKHFKWCLKFNFSCNKLASGGNKIKRNYGLCGPGNKALLKI</sequence>
<comment type="caution">
    <text evidence="1">The sequence shown here is derived from an EMBL/GenBank/DDBJ whole genome shotgun (WGS) entry which is preliminary data.</text>
</comment>
<dbReference type="AlphaFoldDB" id="A0A3M7PKB3"/>
<protein>
    <submittedName>
        <fullName evidence="1">Uncharacterized protein</fullName>
    </submittedName>
</protein>
<evidence type="ECO:0000313" key="1">
    <source>
        <dbReference type="EMBL" id="RMZ99117.1"/>
    </source>
</evidence>
<gene>
    <name evidence="1" type="ORF">BpHYR1_018319</name>
</gene>
<organism evidence="1 2">
    <name type="scientific">Brachionus plicatilis</name>
    <name type="common">Marine rotifer</name>
    <name type="synonym">Brachionus muelleri</name>
    <dbReference type="NCBI Taxonomy" id="10195"/>
    <lineage>
        <taxon>Eukaryota</taxon>
        <taxon>Metazoa</taxon>
        <taxon>Spiralia</taxon>
        <taxon>Gnathifera</taxon>
        <taxon>Rotifera</taxon>
        <taxon>Eurotatoria</taxon>
        <taxon>Monogononta</taxon>
        <taxon>Pseudotrocha</taxon>
        <taxon>Ploima</taxon>
        <taxon>Brachionidae</taxon>
        <taxon>Brachionus</taxon>
    </lineage>
</organism>
<proteinExistence type="predicted"/>
<reference evidence="1 2" key="1">
    <citation type="journal article" date="2018" name="Sci. Rep.">
        <title>Genomic signatures of local adaptation to the degree of environmental predictability in rotifers.</title>
        <authorList>
            <person name="Franch-Gras L."/>
            <person name="Hahn C."/>
            <person name="Garcia-Roger E.M."/>
            <person name="Carmona M.J."/>
            <person name="Serra M."/>
            <person name="Gomez A."/>
        </authorList>
    </citation>
    <scope>NUCLEOTIDE SEQUENCE [LARGE SCALE GENOMIC DNA]</scope>
    <source>
        <strain evidence="1">HYR1</strain>
    </source>
</reference>
<accession>A0A3M7PKB3</accession>
<dbReference type="Proteomes" id="UP000276133">
    <property type="component" value="Unassembled WGS sequence"/>
</dbReference>